<dbReference type="PROSITE" id="PS00028">
    <property type="entry name" value="ZINC_FINGER_C2H2_1"/>
    <property type="match status" value="2"/>
</dbReference>
<feature type="region of interest" description="Disordered" evidence="6">
    <location>
        <begin position="602"/>
        <end position="667"/>
    </location>
</feature>
<feature type="compositionally biased region" description="Basic and acidic residues" evidence="6">
    <location>
        <begin position="198"/>
        <end position="212"/>
    </location>
</feature>
<feature type="region of interest" description="Disordered" evidence="6">
    <location>
        <begin position="188"/>
        <end position="403"/>
    </location>
</feature>
<proteinExistence type="predicted"/>
<dbReference type="Pfam" id="PF00096">
    <property type="entry name" value="zf-C2H2"/>
    <property type="match status" value="2"/>
</dbReference>
<evidence type="ECO:0000313" key="8">
    <source>
        <dbReference type="EMBL" id="PIL24192.1"/>
    </source>
</evidence>
<organism evidence="8 9">
    <name type="scientific">Ganoderma sinense ZZ0214-1</name>
    <dbReference type="NCBI Taxonomy" id="1077348"/>
    <lineage>
        <taxon>Eukaryota</taxon>
        <taxon>Fungi</taxon>
        <taxon>Dikarya</taxon>
        <taxon>Basidiomycota</taxon>
        <taxon>Agaricomycotina</taxon>
        <taxon>Agaricomycetes</taxon>
        <taxon>Polyporales</taxon>
        <taxon>Polyporaceae</taxon>
        <taxon>Ganoderma</taxon>
    </lineage>
</organism>
<dbReference type="InterPro" id="IPR013087">
    <property type="entry name" value="Znf_C2H2_type"/>
</dbReference>
<feature type="region of interest" description="Disordered" evidence="6">
    <location>
        <begin position="1"/>
        <end position="92"/>
    </location>
</feature>
<dbReference type="PANTHER" id="PTHR14003:SF19">
    <property type="entry name" value="YY2 TRANSCRIPTION FACTOR"/>
    <property type="match status" value="1"/>
</dbReference>
<dbReference type="GO" id="GO:0008270">
    <property type="term" value="F:zinc ion binding"/>
    <property type="evidence" value="ECO:0007669"/>
    <property type="project" value="UniProtKB-KW"/>
</dbReference>
<evidence type="ECO:0000256" key="1">
    <source>
        <dbReference type="ARBA" id="ARBA00022723"/>
    </source>
</evidence>
<dbReference type="STRING" id="1077348.A0A2G8RRR1"/>
<evidence type="ECO:0000259" key="7">
    <source>
        <dbReference type="PROSITE" id="PS50157"/>
    </source>
</evidence>
<dbReference type="OrthoDB" id="654211at2759"/>
<sequence>MDHDDNEPALALSDVVHDEPLPDDQHHHHLHTLAISSPSRHHSPPAPSPFQHQPSSQAMREARTLPNVAAAHEPEPEDDEFSALSSPDTVGSSLTIEQLEREISSLLHHQNSSDTISPSLHRLTDGHTAAHPIDLSDGSSHDVHDPHDPHELHPNLTEALAGVFGMNLSGLAAVLQAAHAQAAENERAAEALAAADPDLARRRKEEEHEKRTRNAPAFHSLTASDVPLLSHSSSPTDGSEYLYDDDGDSEREDGLGGAGGRGRHHGSSSPVDTLEGSDPPSHPPEFIDTDINDILSHFTQFDQDPPPDPEPDPAPPLDRPTSIPPASVPAGTPPSGTAAQVPPSSPPIKSSSPAAPVATPTTSASYDSLVPTHEQPQSQSQLVASRSTLPPPPPAPLTKGAPTARTAAGAATTTTAAAATATEMKDRNGKVQQAHRSALHVHLRVHTGEKPHFCEYPECGKTFGDSSSLARHRRTHTGKRPYQCEDPACDKTFTRRTTLTAHMKTHDPTWEPDPNIKYSFKAKRPKLTDPAKDEQDLEASVRTLSALFVQGDPNIIAAHGPSGDSALDERVAATLSAELVAALTQQAQEAGAAAHTMHDLYDEPEPEDEDELEPEDDPYSSGPEHGPMPFGSGGGSRAPSPLRADLRSAAETQSNKPGPGGASGEVQVMIIEGLDGEGFSIPLRARKGKEPVGASATSVVTGVKRKR</sequence>
<keyword evidence="3 5" id="KW-0863">Zinc-finger</keyword>
<dbReference type="GO" id="GO:0000981">
    <property type="term" value="F:DNA-binding transcription factor activity, RNA polymerase II-specific"/>
    <property type="evidence" value="ECO:0007669"/>
    <property type="project" value="TreeGrafter"/>
</dbReference>
<feature type="compositionally biased region" description="Acidic residues" evidence="6">
    <location>
        <begin position="602"/>
        <end position="618"/>
    </location>
</feature>
<feature type="region of interest" description="Disordered" evidence="6">
    <location>
        <begin position="687"/>
        <end position="707"/>
    </location>
</feature>
<feature type="region of interest" description="Disordered" evidence="6">
    <location>
        <begin position="129"/>
        <end position="153"/>
    </location>
</feature>
<keyword evidence="9" id="KW-1185">Reference proteome</keyword>
<feature type="compositionally biased region" description="Polar residues" evidence="6">
    <location>
        <begin position="374"/>
        <end position="387"/>
    </location>
</feature>
<feature type="compositionally biased region" description="Acidic residues" evidence="6">
    <location>
        <begin position="242"/>
        <end position="251"/>
    </location>
</feature>
<feature type="domain" description="C2H2-type" evidence="7">
    <location>
        <begin position="482"/>
        <end position="506"/>
    </location>
</feature>
<dbReference type="FunFam" id="3.30.160.60:FF:002343">
    <property type="entry name" value="Zinc finger protein 33A"/>
    <property type="match status" value="1"/>
</dbReference>
<feature type="compositionally biased region" description="Low complexity" evidence="6">
    <location>
        <begin position="347"/>
        <end position="365"/>
    </location>
</feature>
<dbReference type="SUPFAM" id="SSF57667">
    <property type="entry name" value="beta-beta-alpha zinc fingers"/>
    <property type="match status" value="2"/>
</dbReference>
<dbReference type="InterPro" id="IPR036236">
    <property type="entry name" value="Znf_C2H2_sf"/>
</dbReference>
<comment type="caution">
    <text evidence="8">The sequence shown here is derived from an EMBL/GenBank/DDBJ whole genome shotgun (WGS) entry which is preliminary data.</text>
</comment>
<evidence type="ECO:0000256" key="2">
    <source>
        <dbReference type="ARBA" id="ARBA00022737"/>
    </source>
</evidence>
<dbReference type="GO" id="GO:0005667">
    <property type="term" value="C:transcription regulator complex"/>
    <property type="evidence" value="ECO:0007669"/>
    <property type="project" value="TreeGrafter"/>
</dbReference>
<keyword evidence="2" id="KW-0677">Repeat</keyword>
<gene>
    <name evidence="8" type="ORF">GSI_13945</name>
</gene>
<protein>
    <submittedName>
        <fullName evidence="8">Transcription factor</fullName>
    </submittedName>
</protein>
<evidence type="ECO:0000256" key="6">
    <source>
        <dbReference type="SAM" id="MobiDB-lite"/>
    </source>
</evidence>
<evidence type="ECO:0000256" key="3">
    <source>
        <dbReference type="ARBA" id="ARBA00022771"/>
    </source>
</evidence>
<evidence type="ECO:0000256" key="5">
    <source>
        <dbReference type="PROSITE-ProRule" id="PRU00042"/>
    </source>
</evidence>
<feature type="compositionally biased region" description="Basic and acidic residues" evidence="6">
    <location>
        <begin position="139"/>
        <end position="153"/>
    </location>
</feature>
<dbReference type="AlphaFoldDB" id="A0A2G8RRR1"/>
<dbReference type="FunFam" id="3.30.160.60:FF:000624">
    <property type="entry name" value="zinc finger protein 697"/>
    <property type="match status" value="1"/>
</dbReference>
<feature type="compositionally biased region" description="Polar residues" evidence="6">
    <location>
        <begin position="83"/>
        <end position="92"/>
    </location>
</feature>
<keyword evidence="1" id="KW-0479">Metal-binding</keyword>
<dbReference type="PANTHER" id="PTHR14003">
    <property type="entry name" value="TRANSCRIPTIONAL REPRESSOR PROTEIN YY"/>
    <property type="match status" value="1"/>
</dbReference>
<accession>A0A2G8RRR1</accession>
<feature type="compositionally biased region" description="Basic and acidic residues" evidence="6">
    <location>
        <begin position="15"/>
        <end position="26"/>
    </location>
</feature>
<dbReference type="GO" id="GO:0000785">
    <property type="term" value="C:chromatin"/>
    <property type="evidence" value="ECO:0007669"/>
    <property type="project" value="TreeGrafter"/>
</dbReference>
<feature type="domain" description="C2H2-type" evidence="7">
    <location>
        <begin position="452"/>
        <end position="481"/>
    </location>
</feature>
<dbReference type="GO" id="GO:0000978">
    <property type="term" value="F:RNA polymerase II cis-regulatory region sequence-specific DNA binding"/>
    <property type="evidence" value="ECO:0007669"/>
    <property type="project" value="TreeGrafter"/>
</dbReference>
<dbReference type="Gene3D" id="3.30.160.60">
    <property type="entry name" value="Classic Zinc Finger"/>
    <property type="match status" value="2"/>
</dbReference>
<dbReference type="GO" id="GO:0031519">
    <property type="term" value="C:PcG protein complex"/>
    <property type="evidence" value="ECO:0007669"/>
    <property type="project" value="TreeGrafter"/>
</dbReference>
<keyword evidence="4" id="KW-0862">Zinc</keyword>
<name>A0A2G8RRR1_9APHY</name>
<evidence type="ECO:0000313" key="9">
    <source>
        <dbReference type="Proteomes" id="UP000230002"/>
    </source>
</evidence>
<evidence type="ECO:0000256" key="4">
    <source>
        <dbReference type="ARBA" id="ARBA00022833"/>
    </source>
</evidence>
<dbReference type="SMART" id="SM00355">
    <property type="entry name" value="ZnF_C2H2"/>
    <property type="match status" value="2"/>
</dbReference>
<dbReference type="PROSITE" id="PS50157">
    <property type="entry name" value="ZINC_FINGER_C2H2_2"/>
    <property type="match status" value="2"/>
</dbReference>
<dbReference type="EMBL" id="AYKW01000067">
    <property type="protein sequence ID" value="PIL24192.1"/>
    <property type="molecule type" value="Genomic_DNA"/>
</dbReference>
<dbReference type="Proteomes" id="UP000230002">
    <property type="component" value="Unassembled WGS sequence"/>
</dbReference>
<feature type="compositionally biased region" description="Pro residues" evidence="6">
    <location>
        <begin position="312"/>
        <end position="327"/>
    </location>
</feature>
<reference evidence="8 9" key="1">
    <citation type="journal article" date="2015" name="Sci. Rep.">
        <title>Chromosome-level genome map provides insights into diverse defense mechanisms in the medicinal fungus Ganoderma sinense.</title>
        <authorList>
            <person name="Zhu Y."/>
            <person name="Xu J."/>
            <person name="Sun C."/>
            <person name="Zhou S."/>
            <person name="Xu H."/>
            <person name="Nelson D.R."/>
            <person name="Qian J."/>
            <person name="Song J."/>
            <person name="Luo H."/>
            <person name="Xiang L."/>
            <person name="Li Y."/>
            <person name="Xu Z."/>
            <person name="Ji A."/>
            <person name="Wang L."/>
            <person name="Lu S."/>
            <person name="Hayward A."/>
            <person name="Sun W."/>
            <person name="Li X."/>
            <person name="Schwartz D.C."/>
            <person name="Wang Y."/>
            <person name="Chen S."/>
        </authorList>
    </citation>
    <scope>NUCLEOTIDE SEQUENCE [LARGE SCALE GENOMIC DNA]</scope>
    <source>
        <strain evidence="8 9">ZZ0214-1</strain>
    </source>
</reference>